<dbReference type="InterPro" id="IPR003593">
    <property type="entry name" value="AAA+_ATPase"/>
</dbReference>
<dbReference type="RefSeq" id="WP_034573938.1">
    <property type="nucleotide sequence ID" value="NZ_JRMP02000014.1"/>
</dbReference>
<sequence>MTKDKLTFDDIVNLLKDRGQVFLTGAGGVGKTYSAKKIIQKFNNTLKLATTQIAAQNLNGETLHRVFKLGLSKDAQDLEAFDRKGIAHLLKKGISYEQALSIRLSSLKKILKNTDLIIIDEISMLSAQLLDLIYLRFSQVGIIKPILFIGDLFQLPPVSRPGDRVGANYIFHSPNWHPVIIELTQIQRTEDKQFAFYQQQIRQGIYTQDTHNFLNNLVANTPENYAEWKPTIICATNAQVDSINNNELTKIDSKLYTLEGKYTNHTSFPDNKDFPTDVILHVKVGCRVIFCKNNILQGYYNGLQGVLKSVDKDSLSIETYDGKVINVYKEIFTRYHSEMNGDVATHSIDHELEQFPIRLAYAITIHKSQGMTIEHLHIKFDRIFEVGQAYVAISRASNTKYLKLEGLQPSHFNVKNGEVINYLNSQDVIFVERIESNPS</sequence>
<protein>
    <submittedName>
        <fullName evidence="2">AAA family ATPase</fullName>
    </submittedName>
</protein>
<dbReference type="PANTHER" id="PTHR47642">
    <property type="entry name" value="ATP-DEPENDENT DNA HELICASE"/>
    <property type="match status" value="1"/>
</dbReference>
<dbReference type="OrthoDB" id="9763659at2"/>
<reference evidence="3" key="3">
    <citation type="submission" date="2018-04" db="EMBL/GenBank/DDBJ databases">
        <authorList>
            <person name="Sheh A."/>
            <person name="Shen Z."/>
            <person name="Mannion A.J."/>
            <person name="Fox J.G."/>
        </authorList>
    </citation>
    <scope>NUCLEOTIDE SEQUENCE</scope>
    <source>
        <strain evidence="3">MIT 97-6194</strain>
    </source>
</reference>
<dbReference type="Proteomes" id="UP000029714">
    <property type="component" value="Unassembled WGS sequence"/>
</dbReference>
<dbReference type="GO" id="GO:0003678">
    <property type="term" value="F:DNA helicase activity"/>
    <property type="evidence" value="ECO:0007669"/>
    <property type="project" value="InterPro"/>
</dbReference>
<keyword evidence="4" id="KW-1185">Reference proteome</keyword>
<evidence type="ECO:0000259" key="1">
    <source>
        <dbReference type="SMART" id="SM00382"/>
    </source>
</evidence>
<dbReference type="GO" id="GO:0000723">
    <property type="term" value="P:telomere maintenance"/>
    <property type="evidence" value="ECO:0007669"/>
    <property type="project" value="InterPro"/>
</dbReference>
<dbReference type="Proteomes" id="UP000477070">
    <property type="component" value="Unassembled WGS sequence"/>
</dbReference>
<gene>
    <name evidence="2" type="ORF">DCO61_04060</name>
    <name evidence="3" type="ORF">LS64_008585</name>
</gene>
<feature type="domain" description="AAA+ ATPase" evidence="1">
    <location>
        <begin position="17"/>
        <end position="261"/>
    </location>
</feature>
<evidence type="ECO:0000313" key="3">
    <source>
        <dbReference type="EMBL" id="TLD93292.1"/>
    </source>
</evidence>
<evidence type="ECO:0000313" key="2">
    <source>
        <dbReference type="EMBL" id="MWV69204.1"/>
    </source>
</evidence>
<dbReference type="AlphaFoldDB" id="A0A347VSK2"/>
<proteinExistence type="predicted"/>
<dbReference type="SUPFAM" id="SSF52540">
    <property type="entry name" value="P-loop containing nucleoside triphosphate hydrolases"/>
    <property type="match status" value="2"/>
</dbReference>
<dbReference type="PANTHER" id="PTHR47642:SF6">
    <property type="entry name" value="ATP-DEPENDENT DNA HELICASE"/>
    <property type="match status" value="1"/>
</dbReference>
<name>A0A347VSK2_9HELI</name>
<reference evidence="3 4" key="1">
    <citation type="journal article" date="2014" name="Genome Announc.">
        <title>Draft genome sequences of eight enterohepatic helicobacter species isolated from both laboratory and wild rodents.</title>
        <authorList>
            <person name="Sheh A."/>
            <person name="Shen Z."/>
            <person name="Fox J.G."/>
        </authorList>
    </citation>
    <scope>NUCLEOTIDE SEQUENCE [LARGE SCALE GENOMIC DNA]</scope>
    <source>
        <strain evidence="3 4">MIT 97-6194</strain>
    </source>
</reference>
<reference evidence="2 5" key="4">
    <citation type="submission" date="2019-12" db="EMBL/GenBank/DDBJ databases">
        <title>Multi-Generational Helicobacter saguini Isolates.</title>
        <authorList>
            <person name="Mannion A."/>
            <person name="Shen Z."/>
            <person name="Fox J.G."/>
        </authorList>
    </citation>
    <scope>NUCLEOTIDE SEQUENCE [LARGE SCALE GENOMIC DNA]</scope>
    <source>
        <strain evidence="2">16-048</strain>
        <strain evidence="5">16-048 (F4)</strain>
    </source>
</reference>
<dbReference type="Pfam" id="PF05970">
    <property type="entry name" value="PIF1"/>
    <property type="match status" value="1"/>
</dbReference>
<organism evidence="3 4">
    <name type="scientific">Helicobacter saguini</name>
    <dbReference type="NCBI Taxonomy" id="1548018"/>
    <lineage>
        <taxon>Bacteria</taxon>
        <taxon>Pseudomonadati</taxon>
        <taxon>Campylobacterota</taxon>
        <taxon>Epsilonproteobacteria</taxon>
        <taxon>Campylobacterales</taxon>
        <taxon>Helicobacteraceae</taxon>
        <taxon>Helicobacter</taxon>
    </lineage>
</organism>
<dbReference type="CDD" id="cd18809">
    <property type="entry name" value="SF1_C_RecD"/>
    <property type="match status" value="1"/>
</dbReference>
<dbReference type="InterPro" id="IPR010285">
    <property type="entry name" value="DNA_helicase_pif1-like_DEAD"/>
</dbReference>
<dbReference type="EMBL" id="JRMP02000014">
    <property type="protein sequence ID" value="TLD93292.1"/>
    <property type="molecule type" value="Genomic_DNA"/>
</dbReference>
<reference evidence="3 4" key="2">
    <citation type="journal article" date="2016" name="Infect. Immun.">
        <title>Helicobacter saguini, a Novel Helicobacter Isolated from Cotton-Top Tamarins with Ulcerative Colitis, Has Proinflammatory Properties and Induces Typhlocolitis and Dysplasia in Gnotobiotic IL-10-/- Mice.</title>
        <authorList>
            <person name="Shen Z."/>
            <person name="Mannion A."/>
            <person name="Whary M.T."/>
            <person name="Muthupalani S."/>
            <person name="Sheh A."/>
            <person name="Feng Y."/>
            <person name="Gong G."/>
            <person name="Vandamme P."/>
            <person name="Holcombe H.R."/>
            <person name="Paster B.J."/>
            <person name="Fox J.G."/>
        </authorList>
    </citation>
    <scope>NUCLEOTIDE SEQUENCE [LARGE SCALE GENOMIC DNA]</scope>
    <source>
        <strain evidence="3 4">MIT 97-6194</strain>
    </source>
</reference>
<accession>A0A347VSK2</accession>
<dbReference type="InterPro" id="IPR027417">
    <property type="entry name" value="P-loop_NTPase"/>
</dbReference>
<dbReference type="EMBL" id="QBIU01000001">
    <property type="protein sequence ID" value="MWV69204.1"/>
    <property type="molecule type" value="Genomic_DNA"/>
</dbReference>
<dbReference type="Gene3D" id="3.40.50.300">
    <property type="entry name" value="P-loop containing nucleotide triphosphate hydrolases"/>
    <property type="match status" value="2"/>
</dbReference>
<comment type="caution">
    <text evidence="3">The sequence shown here is derived from an EMBL/GenBank/DDBJ whole genome shotgun (WGS) entry which is preliminary data.</text>
</comment>
<evidence type="ECO:0000313" key="5">
    <source>
        <dbReference type="Proteomes" id="UP000477070"/>
    </source>
</evidence>
<dbReference type="STRING" id="1548018.LS64_14305"/>
<dbReference type="GO" id="GO:0006281">
    <property type="term" value="P:DNA repair"/>
    <property type="evidence" value="ECO:0007669"/>
    <property type="project" value="InterPro"/>
</dbReference>
<dbReference type="SMART" id="SM00382">
    <property type="entry name" value="AAA"/>
    <property type="match status" value="1"/>
</dbReference>
<dbReference type="InterPro" id="IPR051055">
    <property type="entry name" value="PIF1_helicase"/>
</dbReference>
<evidence type="ECO:0000313" key="4">
    <source>
        <dbReference type="Proteomes" id="UP000029714"/>
    </source>
</evidence>